<keyword evidence="3" id="KW-1185">Reference proteome</keyword>
<evidence type="ECO:0000313" key="2">
    <source>
        <dbReference type="EMBL" id="PMS37919.1"/>
    </source>
</evidence>
<organism evidence="2 3">
    <name type="scientific">Trinickia symbiotica</name>
    <dbReference type="NCBI Taxonomy" id="863227"/>
    <lineage>
        <taxon>Bacteria</taxon>
        <taxon>Pseudomonadati</taxon>
        <taxon>Pseudomonadota</taxon>
        <taxon>Betaproteobacteria</taxon>
        <taxon>Burkholderiales</taxon>
        <taxon>Burkholderiaceae</taxon>
        <taxon>Trinickia</taxon>
    </lineage>
</organism>
<dbReference type="Proteomes" id="UP000235777">
    <property type="component" value="Unassembled WGS sequence"/>
</dbReference>
<dbReference type="EMBL" id="PNYC01000002">
    <property type="protein sequence ID" value="PMS37919.1"/>
    <property type="molecule type" value="Genomic_DNA"/>
</dbReference>
<dbReference type="SUPFAM" id="SSF53300">
    <property type="entry name" value="vWA-like"/>
    <property type="match status" value="1"/>
</dbReference>
<sequence>MNGAREFHYRLPVRASGVRPGSHPGTSFGPGQEFAMHARLVDYPDPRRLDLRASVQSVRSEWLVRLHLQRVAVPVHVLVDVSASMCFGRSRPKLDVVADFVEALGFSAFRSGDRVGMAAFDDDERDDLFVPARYGRGAGEAVAALLRGTAARQAEPAAVAARVRGDGARGLARAVSKLAGRQGLVFIVSDFHWPLDGLPATLDMLVHACVVPIVVWDEAELAPPGDGALLTVRDLESGAKRTLWLSKRVRAQWRDAVAQRRRALTDLFAKHAMKPFYLVGDFDPDQLSRYFLEQGA</sequence>
<gene>
    <name evidence="2" type="ORF">C0Z20_03605</name>
</gene>
<dbReference type="PANTHER" id="PTHR33608">
    <property type="entry name" value="BLL2464 PROTEIN"/>
    <property type="match status" value="1"/>
</dbReference>
<accession>A0A2N7X832</accession>
<dbReference type="InterPro" id="IPR002881">
    <property type="entry name" value="DUF58"/>
</dbReference>
<name>A0A2N7X832_9BURK</name>
<dbReference type="RefSeq" id="WP_018438924.1">
    <property type="nucleotide sequence ID" value="NZ_KB890164.1"/>
</dbReference>
<evidence type="ECO:0000313" key="3">
    <source>
        <dbReference type="Proteomes" id="UP000235777"/>
    </source>
</evidence>
<reference evidence="2 3" key="1">
    <citation type="submission" date="2018-01" db="EMBL/GenBank/DDBJ databases">
        <title>Whole genome analyses suggest that Burkholderia sensu lato contains two further novel genera in the rhizoxinica-symbiotica group Mycetohabitans gen. nov., and Trinickia gen. nov.: implications for the evolution of diazotrophy and nodulation in the Burkholderiaceae.</title>
        <authorList>
            <person name="Estrada-de los Santos P."/>
            <person name="Palmer M."/>
            <person name="Chavez-Ramirez B."/>
            <person name="Beukes C."/>
            <person name="Steenkamp E.T."/>
            <person name="Hirsch A.M."/>
            <person name="Manyaka P."/>
            <person name="Maluk M."/>
            <person name="Lafos M."/>
            <person name="Crook M."/>
            <person name="Gross E."/>
            <person name="Simon M.F."/>
            <person name="Bueno dos Reis Junior F."/>
            <person name="Poole P.S."/>
            <person name="Venter S.N."/>
            <person name="James E.K."/>
        </authorList>
    </citation>
    <scope>NUCLEOTIDE SEQUENCE [LARGE SCALE GENOMIC DNA]</scope>
    <source>
        <strain evidence="2 3">JPY 581</strain>
    </source>
</reference>
<dbReference type="Pfam" id="PF01882">
    <property type="entry name" value="DUF58"/>
    <property type="match status" value="1"/>
</dbReference>
<dbReference type="STRING" id="863227.GCA_000373005_00416"/>
<dbReference type="InterPro" id="IPR036465">
    <property type="entry name" value="vWFA_dom_sf"/>
</dbReference>
<protein>
    <submittedName>
        <fullName evidence="2">MxaS protein</fullName>
    </submittedName>
</protein>
<comment type="caution">
    <text evidence="2">The sequence shown here is derived from an EMBL/GenBank/DDBJ whole genome shotgun (WGS) entry which is preliminary data.</text>
</comment>
<dbReference type="AlphaFoldDB" id="A0A2N7X832"/>
<evidence type="ECO:0000259" key="1">
    <source>
        <dbReference type="Pfam" id="PF01882"/>
    </source>
</evidence>
<feature type="domain" description="DUF58" evidence="1">
    <location>
        <begin position="63"/>
        <end position="261"/>
    </location>
</feature>
<dbReference type="PANTHER" id="PTHR33608:SF6">
    <property type="entry name" value="BLL2464 PROTEIN"/>
    <property type="match status" value="1"/>
</dbReference>
<proteinExistence type="predicted"/>
<dbReference type="OrthoDB" id="8996492at2"/>